<name>A0ABS8YIT1_9BACL</name>
<evidence type="ECO:0000313" key="1">
    <source>
        <dbReference type="EMBL" id="MCE5170470.1"/>
    </source>
</evidence>
<dbReference type="Proteomes" id="UP001199916">
    <property type="component" value="Unassembled WGS sequence"/>
</dbReference>
<keyword evidence="2" id="KW-1185">Reference proteome</keyword>
<protein>
    <submittedName>
        <fullName evidence="1">Uncharacterized protein</fullName>
    </submittedName>
</protein>
<comment type="caution">
    <text evidence="1">The sequence shown here is derived from an EMBL/GenBank/DDBJ whole genome shotgun (WGS) entry which is preliminary data.</text>
</comment>
<sequence length="63" mass="7236">MMAARQNRHWAYRLLMEGESEAKGWTERISSNLNAPLHEPDSKRGLSPKAEFSCKNMLKSVVF</sequence>
<gene>
    <name evidence="1" type="ORF">LQV63_14235</name>
</gene>
<dbReference type="EMBL" id="JAJNBZ010000010">
    <property type="protein sequence ID" value="MCE5170470.1"/>
    <property type="molecule type" value="Genomic_DNA"/>
</dbReference>
<reference evidence="1 2" key="1">
    <citation type="submission" date="2021-11" db="EMBL/GenBank/DDBJ databases">
        <title>Draft genome sequence of Paenibacillus profundus YoMME, a new Gram-positive bacteria with exoelectrogenic properties.</title>
        <authorList>
            <person name="Hubenova Y."/>
            <person name="Hubenova E."/>
            <person name="Manasiev Y."/>
            <person name="Peykov S."/>
            <person name="Mitov M."/>
        </authorList>
    </citation>
    <scope>NUCLEOTIDE SEQUENCE [LARGE SCALE GENOMIC DNA]</scope>
    <source>
        <strain evidence="1 2">YoMME</strain>
    </source>
</reference>
<proteinExistence type="predicted"/>
<accession>A0ABS8YIT1</accession>
<organism evidence="1 2">
    <name type="scientific">Paenibacillus profundus</name>
    <dbReference type="NCBI Taxonomy" id="1173085"/>
    <lineage>
        <taxon>Bacteria</taxon>
        <taxon>Bacillati</taxon>
        <taxon>Bacillota</taxon>
        <taxon>Bacilli</taxon>
        <taxon>Bacillales</taxon>
        <taxon>Paenibacillaceae</taxon>
        <taxon>Paenibacillus</taxon>
    </lineage>
</organism>
<evidence type="ECO:0000313" key="2">
    <source>
        <dbReference type="Proteomes" id="UP001199916"/>
    </source>
</evidence>